<evidence type="ECO:0000313" key="2">
    <source>
        <dbReference type="Proteomes" id="UP000034883"/>
    </source>
</evidence>
<name>A0A0F6YML0_9BACT</name>
<sequence>METQDVERTADRWRDHAWPAIPFAAWRPTCETLHRFTQVVGKIRMGLAPPRNHWWHVPLYASARGLTTSLVPYRGGGLQIDFDFVDHRLRIATTLGETRELPLASQSVARFYDRVMHALRELGCDAAVWSTPVEVEDRTPFELDDRHCTYDGDAAARFWRALVSSQAVIDAFESRWVGKVSPTHFFWGAFDLASTRFSGRTAPEHPGAPNLARSVAVEAYSHEVTSVGMWPGGPGYDDAAFYAYAYPEPQGYRDAPVEPRDASYSDALREWVLPYEAVRRSRSPERTLTRFCETTYAAAATLAGWDRRALERA</sequence>
<dbReference type="AlphaFoldDB" id="A0A0F6YML0"/>
<dbReference type="EMBL" id="CP011125">
    <property type="protein sequence ID" value="AKF09395.1"/>
    <property type="molecule type" value="Genomic_DNA"/>
</dbReference>
<protein>
    <submittedName>
        <fullName evidence="1">Uncharacterized protein</fullName>
    </submittedName>
</protein>
<reference evidence="1 2" key="1">
    <citation type="submission" date="2015-03" db="EMBL/GenBank/DDBJ databases">
        <title>Genome assembly of Sandaracinus amylolyticus DSM 53668.</title>
        <authorList>
            <person name="Sharma G."/>
            <person name="Subramanian S."/>
        </authorList>
    </citation>
    <scope>NUCLEOTIDE SEQUENCE [LARGE SCALE GENOMIC DNA]</scope>
    <source>
        <strain evidence="1 2">DSM 53668</strain>
    </source>
</reference>
<evidence type="ECO:0000313" key="1">
    <source>
        <dbReference type="EMBL" id="AKF09395.1"/>
    </source>
</evidence>
<dbReference type="KEGG" id="samy:DB32_006544"/>
<dbReference type="Pfam" id="PF19459">
    <property type="entry name" value="DUF5996"/>
    <property type="match status" value="1"/>
</dbReference>
<gene>
    <name evidence="1" type="ORF">DB32_006544</name>
</gene>
<dbReference type="OrthoDB" id="9800945at2"/>
<accession>A0A0F6YML0</accession>
<dbReference type="RefSeq" id="WP_053236443.1">
    <property type="nucleotide sequence ID" value="NZ_CP011125.1"/>
</dbReference>
<proteinExistence type="predicted"/>
<keyword evidence="2" id="KW-1185">Reference proteome</keyword>
<dbReference type="STRING" id="927083.DB32_006544"/>
<dbReference type="Proteomes" id="UP000034883">
    <property type="component" value="Chromosome"/>
</dbReference>
<dbReference type="InterPro" id="IPR046038">
    <property type="entry name" value="DUF5996"/>
</dbReference>
<organism evidence="1 2">
    <name type="scientific">Sandaracinus amylolyticus</name>
    <dbReference type="NCBI Taxonomy" id="927083"/>
    <lineage>
        <taxon>Bacteria</taxon>
        <taxon>Pseudomonadati</taxon>
        <taxon>Myxococcota</taxon>
        <taxon>Polyangia</taxon>
        <taxon>Polyangiales</taxon>
        <taxon>Sandaracinaceae</taxon>
        <taxon>Sandaracinus</taxon>
    </lineage>
</organism>